<name>A0A917W5A5_9ACTN</name>
<comment type="similarity">
    <text evidence="7">Belongs to the binding-protein-dependent transport system permease family.</text>
</comment>
<feature type="transmembrane region" description="Helical" evidence="7">
    <location>
        <begin position="269"/>
        <end position="292"/>
    </location>
</feature>
<dbReference type="InterPro" id="IPR035906">
    <property type="entry name" value="MetI-like_sf"/>
</dbReference>
<evidence type="ECO:0000256" key="8">
    <source>
        <dbReference type="SAM" id="MobiDB-lite"/>
    </source>
</evidence>
<organism evidence="10 11">
    <name type="scientific">Microlunatus endophyticus</name>
    <dbReference type="NCBI Taxonomy" id="1716077"/>
    <lineage>
        <taxon>Bacteria</taxon>
        <taxon>Bacillati</taxon>
        <taxon>Actinomycetota</taxon>
        <taxon>Actinomycetes</taxon>
        <taxon>Propionibacteriales</taxon>
        <taxon>Propionibacteriaceae</taxon>
        <taxon>Microlunatus</taxon>
    </lineage>
</organism>
<dbReference type="GO" id="GO:0055085">
    <property type="term" value="P:transmembrane transport"/>
    <property type="evidence" value="ECO:0007669"/>
    <property type="project" value="InterPro"/>
</dbReference>
<comment type="caution">
    <text evidence="10">The sequence shown here is derived from an EMBL/GenBank/DDBJ whole genome shotgun (WGS) entry which is preliminary data.</text>
</comment>
<dbReference type="EMBL" id="BMMZ01000007">
    <property type="protein sequence ID" value="GGL69918.1"/>
    <property type="molecule type" value="Genomic_DNA"/>
</dbReference>
<keyword evidence="4 7" id="KW-0812">Transmembrane</keyword>
<feature type="transmembrane region" description="Helical" evidence="7">
    <location>
        <begin position="38"/>
        <end position="60"/>
    </location>
</feature>
<evidence type="ECO:0000256" key="6">
    <source>
        <dbReference type="ARBA" id="ARBA00023136"/>
    </source>
</evidence>
<dbReference type="GO" id="GO:0005886">
    <property type="term" value="C:plasma membrane"/>
    <property type="evidence" value="ECO:0007669"/>
    <property type="project" value="UniProtKB-SubCell"/>
</dbReference>
<evidence type="ECO:0000259" key="9">
    <source>
        <dbReference type="PROSITE" id="PS50928"/>
    </source>
</evidence>
<comment type="subcellular location">
    <subcellularLocation>
        <location evidence="1 7">Cell membrane</location>
        <topology evidence="1 7">Multi-pass membrane protein</topology>
    </subcellularLocation>
</comment>
<dbReference type="PANTHER" id="PTHR43744">
    <property type="entry name" value="ABC TRANSPORTER PERMEASE PROTEIN MG189-RELATED-RELATED"/>
    <property type="match status" value="1"/>
</dbReference>
<reference evidence="10" key="1">
    <citation type="journal article" date="2014" name="Int. J. Syst. Evol. Microbiol.">
        <title>Complete genome sequence of Corynebacterium casei LMG S-19264T (=DSM 44701T), isolated from a smear-ripened cheese.</title>
        <authorList>
            <consortium name="US DOE Joint Genome Institute (JGI-PGF)"/>
            <person name="Walter F."/>
            <person name="Albersmeier A."/>
            <person name="Kalinowski J."/>
            <person name="Ruckert C."/>
        </authorList>
    </citation>
    <scope>NUCLEOTIDE SEQUENCE</scope>
    <source>
        <strain evidence="10">CGMCC 4.7306</strain>
    </source>
</reference>
<dbReference type="InterPro" id="IPR000515">
    <property type="entry name" value="MetI-like"/>
</dbReference>
<sequence>MTALATGGVRRKDVRDGDGRTGDGRTSRQRRFLRRLPWWIATILLIGVAVLWIFPFLWMLSASLKDNLQMFTGGLQLWPKKFVWANYARAWNDAHFGRYLLNTIVVTVITVAVVTIRCATAGYVLARYRFRGSRIFLGVLVATLFVPTGYTIIPVVKISLQLHLIDSLAGMILALSGGAYVSAILIYYGYFRQIPKELEEAAVVDGAGFVRTFFSVMLPLAMPVTATVAVLTFITTWNAFFLPLVFTFSRPDLRTVSVGMQAFVGETATDWSGMAAAGVISILPVVILFIILQRYFVEGISGAVKS</sequence>
<feature type="region of interest" description="Disordered" evidence="8">
    <location>
        <begin position="1"/>
        <end position="25"/>
    </location>
</feature>
<evidence type="ECO:0000313" key="10">
    <source>
        <dbReference type="EMBL" id="GGL69918.1"/>
    </source>
</evidence>
<dbReference type="PROSITE" id="PS50928">
    <property type="entry name" value="ABC_TM1"/>
    <property type="match status" value="1"/>
</dbReference>
<feature type="transmembrane region" description="Helical" evidence="7">
    <location>
        <begin position="168"/>
        <end position="190"/>
    </location>
</feature>
<dbReference type="Gene3D" id="1.10.3720.10">
    <property type="entry name" value="MetI-like"/>
    <property type="match status" value="1"/>
</dbReference>
<evidence type="ECO:0000313" key="11">
    <source>
        <dbReference type="Proteomes" id="UP000613840"/>
    </source>
</evidence>
<proteinExistence type="inferred from homology"/>
<evidence type="ECO:0000256" key="3">
    <source>
        <dbReference type="ARBA" id="ARBA00022475"/>
    </source>
</evidence>
<evidence type="ECO:0000256" key="7">
    <source>
        <dbReference type="RuleBase" id="RU363032"/>
    </source>
</evidence>
<dbReference type="Pfam" id="PF00528">
    <property type="entry name" value="BPD_transp_1"/>
    <property type="match status" value="1"/>
</dbReference>
<feature type="transmembrane region" description="Helical" evidence="7">
    <location>
        <begin position="99"/>
        <end position="126"/>
    </location>
</feature>
<dbReference type="RefSeq" id="WP_188896239.1">
    <property type="nucleotide sequence ID" value="NZ_BMMZ01000007.1"/>
</dbReference>
<accession>A0A917W5A5</accession>
<keyword evidence="3" id="KW-1003">Cell membrane</keyword>
<dbReference type="Proteomes" id="UP000613840">
    <property type="component" value="Unassembled WGS sequence"/>
</dbReference>
<dbReference type="AlphaFoldDB" id="A0A917W5A5"/>
<dbReference type="PANTHER" id="PTHR43744:SF12">
    <property type="entry name" value="ABC TRANSPORTER PERMEASE PROTEIN MG189-RELATED"/>
    <property type="match status" value="1"/>
</dbReference>
<feature type="domain" description="ABC transmembrane type-1" evidence="9">
    <location>
        <begin position="100"/>
        <end position="292"/>
    </location>
</feature>
<keyword evidence="2 7" id="KW-0813">Transport</keyword>
<dbReference type="CDD" id="cd06261">
    <property type="entry name" value="TM_PBP2"/>
    <property type="match status" value="1"/>
</dbReference>
<reference evidence="10" key="2">
    <citation type="submission" date="2020-09" db="EMBL/GenBank/DDBJ databases">
        <authorList>
            <person name="Sun Q."/>
            <person name="Zhou Y."/>
        </authorList>
    </citation>
    <scope>NUCLEOTIDE SEQUENCE</scope>
    <source>
        <strain evidence="10">CGMCC 4.7306</strain>
    </source>
</reference>
<evidence type="ECO:0000256" key="5">
    <source>
        <dbReference type="ARBA" id="ARBA00022989"/>
    </source>
</evidence>
<keyword evidence="6 7" id="KW-0472">Membrane</keyword>
<feature type="compositionally biased region" description="Basic and acidic residues" evidence="8">
    <location>
        <begin position="10"/>
        <end position="25"/>
    </location>
</feature>
<keyword evidence="11" id="KW-1185">Reference proteome</keyword>
<feature type="transmembrane region" description="Helical" evidence="7">
    <location>
        <begin position="135"/>
        <end position="156"/>
    </location>
</feature>
<evidence type="ECO:0000256" key="1">
    <source>
        <dbReference type="ARBA" id="ARBA00004651"/>
    </source>
</evidence>
<gene>
    <name evidence="10" type="ORF">GCM10011575_30620</name>
</gene>
<evidence type="ECO:0000256" key="4">
    <source>
        <dbReference type="ARBA" id="ARBA00022692"/>
    </source>
</evidence>
<keyword evidence="5 7" id="KW-1133">Transmembrane helix</keyword>
<evidence type="ECO:0000256" key="2">
    <source>
        <dbReference type="ARBA" id="ARBA00022448"/>
    </source>
</evidence>
<dbReference type="SUPFAM" id="SSF161098">
    <property type="entry name" value="MetI-like"/>
    <property type="match status" value="1"/>
</dbReference>
<protein>
    <submittedName>
        <fullName evidence="10">Sugar ABC transporter permease</fullName>
    </submittedName>
</protein>